<name>A0A0C3JNY7_PISTI</name>
<reference evidence="1 2" key="1">
    <citation type="submission" date="2014-04" db="EMBL/GenBank/DDBJ databases">
        <authorList>
            <consortium name="DOE Joint Genome Institute"/>
            <person name="Kuo A."/>
            <person name="Kohler A."/>
            <person name="Costa M.D."/>
            <person name="Nagy L.G."/>
            <person name="Floudas D."/>
            <person name="Copeland A."/>
            <person name="Barry K.W."/>
            <person name="Cichocki N."/>
            <person name="Veneault-Fourrey C."/>
            <person name="LaButti K."/>
            <person name="Lindquist E.A."/>
            <person name="Lipzen A."/>
            <person name="Lundell T."/>
            <person name="Morin E."/>
            <person name="Murat C."/>
            <person name="Sun H."/>
            <person name="Tunlid A."/>
            <person name="Henrissat B."/>
            <person name="Grigoriev I.V."/>
            <person name="Hibbett D.S."/>
            <person name="Martin F."/>
            <person name="Nordberg H.P."/>
            <person name="Cantor M.N."/>
            <person name="Hua S.X."/>
        </authorList>
    </citation>
    <scope>NUCLEOTIDE SEQUENCE [LARGE SCALE GENOMIC DNA]</scope>
    <source>
        <strain evidence="1 2">Marx 270</strain>
    </source>
</reference>
<evidence type="ECO:0000313" key="1">
    <source>
        <dbReference type="EMBL" id="KIN99206.1"/>
    </source>
</evidence>
<dbReference type="AlphaFoldDB" id="A0A0C3JNY7"/>
<dbReference type="InParanoid" id="A0A0C3JNY7"/>
<dbReference type="HOGENOM" id="CLU_2387082_0_0_1"/>
<proteinExistence type="predicted"/>
<accession>A0A0C3JNY7</accession>
<dbReference type="EMBL" id="KN832007">
    <property type="protein sequence ID" value="KIN99206.1"/>
    <property type="molecule type" value="Genomic_DNA"/>
</dbReference>
<reference evidence="2" key="2">
    <citation type="submission" date="2015-01" db="EMBL/GenBank/DDBJ databases">
        <title>Evolutionary Origins and Diversification of the Mycorrhizal Mutualists.</title>
        <authorList>
            <consortium name="DOE Joint Genome Institute"/>
            <consortium name="Mycorrhizal Genomics Consortium"/>
            <person name="Kohler A."/>
            <person name="Kuo A."/>
            <person name="Nagy L.G."/>
            <person name="Floudas D."/>
            <person name="Copeland A."/>
            <person name="Barry K.W."/>
            <person name="Cichocki N."/>
            <person name="Veneault-Fourrey C."/>
            <person name="LaButti K."/>
            <person name="Lindquist E.A."/>
            <person name="Lipzen A."/>
            <person name="Lundell T."/>
            <person name="Morin E."/>
            <person name="Murat C."/>
            <person name="Riley R."/>
            <person name="Ohm R."/>
            <person name="Sun H."/>
            <person name="Tunlid A."/>
            <person name="Henrissat B."/>
            <person name="Grigoriev I.V."/>
            <person name="Hibbett D.S."/>
            <person name="Martin F."/>
        </authorList>
    </citation>
    <scope>NUCLEOTIDE SEQUENCE [LARGE SCALE GENOMIC DNA]</scope>
    <source>
        <strain evidence="2">Marx 270</strain>
    </source>
</reference>
<gene>
    <name evidence="1" type="ORF">M404DRAFT_1004885</name>
</gene>
<evidence type="ECO:0000313" key="2">
    <source>
        <dbReference type="Proteomes" id="UP000054217"/>
    </source>
</evidence>
<keyword evidence="2" id="KW-1185">Reference proteome</keyword>
<sequence length="94" mass="10608">MELKDKLPAFAIHVTMQFTTHQGCHTPHGVLSFCIITGGINCPVASIKLFLLSHDHRERVCSPTCPTRSSPLPTPVHRRAMPETYRRTNEVCKR</sequence>
<organism evidence="1 2">
    <name type="scientific">Pisolithus tinctorius Marx 270</name>
    <dbReference type="NCBI Taxonomy" id="870435"/>
    <lineage>
        <taxon>Eukaryota</taxon>
        <taxon>Fungi</taxon>
        <taxon>Dikarya</taxon>
        <taxon>Basidiomycota</taxon>
        <taxon>Agaricomycotina</taxon>
        <taxon>Agaricomycetes</taxon>
        <taxon>Agaricomycetidae</taxon>
        <taxon>Boletales</taxon>
        <taxon>Sclerodermatineae</taxon>
        <taxon>Pisolithaceae</taxon>
        <taxon>Pisolithus</taxon>
    </lineage>
</organism>
<protein>
    <submittedName>
        <fullName evidence="1">Uncharacterized protein</fullName>
    </submittedName>
</protein>
<dbReference type="Proteomes" id="UP000054217">
    <property type="component" value="Unassembled WGS sequence"/>
</dbReference>